<keyword evidence="3" id="KW-1185">Reference proteome</keyword>
<sequence>MPNIDSACTDSGYGQSPVGSAEEERSPHGSGPSADWWAMRPTSTATEIEQADDLIRQKARQCFGQILTTLRDNAHKREPSEKLFRLLKLAPRRDPLQGLRKALRSFPFTPQNIEIMRDLALGDLGRPAMTYIVNMIDMLGITPHEVDCVKLCVRAVLFSREEFDAYVIHHSGSNADSGRPWLLPFVVMGRGSEERRAMMNQWTRQIRSQSSLYEYVNSVLCQMNIPGIDDDVKDALYFLSKYAFPDPKHIPDSRLSEELSATLTRKIMNFFSRDQLPNLKIAKQLVRLVASWETRSNIDKHIRKAIVDHLISPISVVDYWGTAKTRHNPWIALGKALMYAIQSLHDDPIRRDVNVLIDILTWHTSSDKGSMSRTAAQEMLIVFFAQLIYTSQLPDHPEHERLMKIEAMCRRHAYFTDVSLKKKMDEMDLSEIIELRLKSKNKYLGILYGKAGPWPQADEGVHSGRGVRTRDS</sequence>
<accession>U4L5H5</accession>
<dbReference type="Proteomes" id="UP000018144">
    <property type="component" value="Unassembled WGS sequence"/>
</dbReference>
<evidence type="ECO:0000313" key="3">
    <source>
        <dbReference type="Proteomes" id="UP000018144"/>
    </source>
</evidence>
<name>U4L5H5_PYROM</name>
<dbReference type="EMBL" id="HF935695">
    <property type="protein sequence ID" value="CCX12277.1"/>
    <property type="molecule type" value="Genomic_DNA"/>
</dbReference>
<feature type="region of interest" description="Disordered" evidence="1">
    <location>
        <begin position="1"/>
        <end position="37"/>
    </location>
</feature>
<feature type="compositionally biased region" description="Polar residues" evidence="1">
    <location>
        <begin position="1"/>
        <end position="18"/>
    </location>
</feature>
<reference evidence="2 3" key="1">
    <citation type="journal article" date="2013" name="PLoS Genet.">
        <title>The genome and development-dependent transcriptomes of Pyronema confluens: a window into fungal evolution.</title>
        <authorList>
            <person name="Traeger S."/>
            <person name="Altegoer F."/>
            <person name="Freitag M."/>
            <person name="Gabaldon T."/>
            <person name="Kempken F."/>
            <person name="Kumar A."/>
            <person name="Marcet-Houben M."/>
            <person name="Poggeler S."/>
            <person name="Stajich J.E."/>
            <person name="Nowrousian M."/>
        </authorList>
    </citation>
    <scope>NUCLEOTIDE SEQUENCE [LARGE SCALE GENOMIC DNA]</scope>
    <source>
        <strain evidence="3">CBS 100304</strain>
        <tissue evidence="2">Vegetative mycelium</tissue>
    </source>
</reference>
<gene>
    <name evidence="2" type="ORF">PCON_11871</name>
</gene>
<evidence type="ECO:0000313" key="2">
    <source>
        <dbReference type="EMBL" id="CCX12277.1"/>
    </source>
</evidence>
<organism evidence="2 3">
    <name type="scientific">Pyronema omphalodes (strain CBS 100304)</name>
    <name type="common">Pyronema confluens</name>
    <dbReference type="NCBI Taxonomy" id="1076935"/>
    <lineage>
        <taxon>Eukaryota</taxon>
        <taxon>Fungi</taxon>
        <taxon>Dikarya</taxon>
        <taxon>Ascomycota</taxon>
        <taxon>Pezizomycotina</taxon>
        <taxon>Pezizomycetes</taxon>
        <taxon>Pezizales</taxon>
        <taxon>Pyronemataceae</taxon>
        <taxon>Pyronema</taxon>
    </lineage>
</organism>
<protein>
    <submittedName>
        <fullName evidence="2">Uncharacterized protein</fullName>
    </submittedName>
</protein>
<dbReference type="OrthoDB" id="10315081at2759"/>
<proteinExistence type="predicted"/>
<dbReference type="AlphaFoldDB" id="U4L5H5"/>
<evidence type="ECO:0000256" key="1">
    <source>
        <dbReference type="SAM" id="MobiDB-lite"/>
    </source>
</evidence>